<dbReference type="Pfam" id="PF06151">
    <property type="entry name" value="Trehalose_recp"/>
    <property type="match status" value="1"/>
</dbReference>
<proteinExistence type="inferred from homology"/>
<evidence type="ECO:0000256" key="2">
    <source>
        <dbReference type="ARBA" id="ARBA00005327"/>
    </source>
</evidence>
<comment type="subcellular location">
    <subcellularLocation>
        <location evidence="1">Cell membrane</location>
        <topology evidence="1">Multi-pass membrane protein</topology>
    </subcellularLocation>
</comment>
<name>A0ABN8IX22_9NEOP</name>
<comment type="similarity">
    <text evidence="2">Belongs to the insect chemoreceptor superfamily. Gustatory receptor (GR) family. Gr5a subfamily.</text>
</comment>
<keyword evidence="4 8" id="KW-0812">Transmembrane</keyword>
<dbReference type="Proteomes" id="UP000837857">
    <property type="component" value="Chromosome 5"/>
</dbReference>
<evidence type="ECO:0000256" key="7">
    <source>
        <dbReference type="ARBA" id="ARBA00023170"/>
    </source>
</evidence>
<evidence type="ECO:0000313" key="9">
    <source>
        <dbReference type="EMBL" id="CAH2068992.1"/>
    </source>
</evidence>
<dbReference type="InterPro" id="IPR009318">
    <property type="entry name" value="Gustatory_rcpt"/>
</dbReference>
<evidence type="ECO:0000256" key="8">
    <source>
        <dbReference type="SAM" id="Phobius"/>
    </source>
</evidence>
<evidence type="ECO:0000256" key="5">
    <source>
        <dbReference type="ARBA" id="ARBA00022989"/>
    </source>
</evidence>
<keyword evidence="10" id="KW-1185">Reference proteome</keyword>
<keyword evidence="3" id="KW-1003">Cell membrane</keyword>
<gene>
    <name evidence="9" type="ORF">IPOD504_LOCUS14671</name>
</gene>
<keyword evidence="5 8" id="KW-1133">Transmembrane helix</keyword>
<sequence>MYLTSVIKQVNKKIIASVNTNLPSSYWKRLREDYNNVAGVVRSFDEVFNCLIFSSFANNLFFVCFHIYYLLSRETCNHVVGYENTVYYVSSLLFTLMRLLLVALSAAEVNTVSLAAAPYLYNVPSTVFCSEVERFIHQMQGDVVALSGLKFFYVTREFVLSIIGTIITYELVLLQLNGDFIGKF</sequence>
<reference evidence="9" key="1">
    <citation type="submission" date="2022-03" db="EMBL/GenBank/DDBJ databases">
        <authorList>
            <person name="Martin H S."/>
        </authorList>
    </citation>
    <scope>NUCLEOTIDE SEQUENCE</scope>
</reference>
<dbReference type="EMBL" id="OW152817">
    <property type="protein sequence ID" value="CAH2068992.1"/>
    <property type="molecule type" value="Genomic_DNA"/>
</dbReference>
<feature type="transmembrane region" description="Helical" evidence="8">
    <location>
        <begin position="158"/>
        <end position="176"/>
    </location>
</feature>
<keyword evidence="7" id="KW-0675">Receptor</keyword>
<keyword evidence="6 8" id="KW-0472">Membrane</keyword>
<evidence type="ECO:0000256" key="1">
    <source>
        <dbReference type="ARBA" id="ARBA00004651"/>
    </source>
</evidence>
<evidence type="ECO:0000256" key="4">
    <source>
        <dbReference type="ARBA" id="ARBA00022692"/>
    </source>
</evidence>
<feature type="transmembrane region" description="Helical" evidence="8">
    <location>
        <begin position="51"/>
        <end position="71"/>
    </location>
</feature>
<evidence type="ECO:0000256" key="3">
    <source>
        <dbReference type="ARBA" id="ARBA00022475"/>
    </source>
</evidence>
<feature type="non-terminal residue" evidence="9">
    <location>
        <position position="184"/>
    </location>
</feature>
<accession>A0ABN8IX22</accession>
<feature type="transmembrane region" description="Helical" evidence="8">
    <location>
        <begin position="86"/>
        <end position="107"/>
    </location>
</feature>
<evidence type="ECO:0000256" key="6">
    <source>
        <dbReference type="ARBA" id="ARBA00023136"/>
    </source>
</evidence>
<dbReference type="PANTHER" id="PTHR21421">
    <property type="entry name" value="GUSTATORY RECEPTOR"/>
    <property type="match status" value="1"/>
</dbReference>
<evidence type="ECO:0000313" key="10">
    <source>
        <dbReference type="Proteomes" id="UP000837857"/>
    </source>
</evidence>
<protein>
    <submittedName>
        <fullName evidence="9">Uncharacterized protein</fullName>
    </submittedName>
</protein>
<dbReference type="PANTHER" id="PTHR21421:SF29">
    <property type="entry name" value="GUSTATORY RECEPTOR 5A FOR TREHALOSE-RELATED"/>
    <property type="match status" value="1"/>
</dbReference>
<organism evidence="9 10">
    <name type="scientific">Iphiclides podalirius</name>
    <name type="common">scarce swallowtail</name>
    <dbReference type="NCBI Taxonomy" id="110791"/>
    <lineage>
        <taxon>Eukaryota</taxon>
        <taxon>Metazoa</taxon>
        <taxon>Ecdysozoa</taxon>
        <taxon>Arthropoda</taxon>
        <taxon>Hexapoda</taxon>
        <taxon>Insecta</taxon>
        <taxon>Pterygota</taxon>
        <taxon>Neoptera</taxon>
        <taxon>Endopterygota</taxon>
        <taxon>Lepidoptera</taxon>
        <taxon>Glossata</taxon>
        <taxon>Ditrysia</taxon>
        <taxon>Papilionoidea</taxon>
        <taxon>Papilionidae</taxon>
        <taxon>Papilioninae</taxon>
        <taxon>Iphiclides</taxon>
    </lineage>
</organism>